<dbReference type="GO" id="GO:0032993">
    <property type="term" value="C:protein-DNA complex"/>
    <property type="evidence" value="ECO:0007669"/>
    <property type="project" value="TreeGrafter"/>
</dbReference>
<dbReference type="SUPFAM" id="SSF52172">
    <property type="entry name" value="CheY-like"/>
    <property type="match status" value="1"/>
</dbReference>
<evidence type="ECO:0000256" key="2">
    <source>
        <dbReference type="ARBA" id="ARBA00023012"/>
    </source>
</evidence>
<keyword evidence="5" id="KW-0804">Transcription</keyword>
<protein>
    <submittedName>
        <fullName evidence="10">Two component transcriptional regulator, winged helix family</fullName>
    </submittedName>
</protein>
<keyword evidence="3" id="KW-0805">Transcription regulation</keyword>
<gene>
    <name evidence="10" type="ordered locus">Spico_0422</name>
</gene>
<dbReference type="SMART" id="SM00448">
    <property type="entry name" value="REC"/>
    <property type="match status" value="1"/>
</dbReference>
<name>F4GIE3_PARC1</name>
<sequence>MDKMPSHDIVDTNTGKVVLIVEDETDIQELISYHLKQEGYSVLQALDGRQALEQIKVGTPNLVLLDLMLPELSGLEVLKTIRYSWGMTALPVLIASARTEESDIIMGLEIGADDYITKPFSPKVLIARVKAILRRTQEQESRAASPKKEDTDIIKTPGGLTMDISRYGCEYKGTKLNLTATEFAILHLLAGCVGRVFTRNQIISTIKGDDYPVTERSIDVQMASVRRKLGEGGAALKTVWGIGYKYQEEET</sequence>
<dbReference type="PROSITE" id="PS51755">
    <property type="entry name" value="OMPR_PHOB"/>
    <property type="match status" value="1"/>
</dbReference>
<evidence type="ECO:0000313" key="11">
    <source>
        <dbReference type="Proteomes" id="UP000007939"/>
    </source>
</evidence>
<evidence type="ECO:0000259" key="9">
    <source>
        <dbReference type="PROSITE" id="PS51755"/>
    </source>
</evidence>
<dbReference type="STRING" id="760011.Spico_0422"/>
<dbReference type="InterPro" id="IPR016032">
    <property type="entry name" value="Sig_transdc_resp-reg_C-effctor"/>
</dbReference>
<feature type="domain" description="OmpR/PhoB-type" evidence="9">
    <location>
        <begin position="151"/>
        <end position="248"/>
    </location>
</feature>
<dbReference type="Gene3D" id="1.10.10.10">
    <property type="entry name" value="Winged helix-like DNA-binding domain superfamily/Winged helix DNA-binding domain"/>
    <property type="match status" value="1"/>
</dbReference>
<dbReference type="SMART" id="SM00862">
    <property type="entry name" value="Trans_reg_C"/>
    <property type="match status" value="1"/>
</dbReference>
<dbReference type="SUPFAM" id="SSF46894">
    <property type="entry name" value="C-terminal effector domain of the bipartite response regulators"/>
    <property type="match status" value="1"/>
</dbReference>
<accession>F4GIE3</accession>
<dbReference type="GO" id="GO:0005829">
    <property type="term" value="C:cytosol"/>
    <property type="evidence" value="ECO:0007669"/>
    <property type="project" value="TreeGrafter"/>
</dbReference>
<dbReference type="KEGG" id="scc:Spico_0422"/>
<dbReference type="InterPro" id="IPR039420">
    <property type="entry name" value="WalR-like"/>
</dbReference>
<evidence type="ECO:0000256" key="4">
    <source>
        <dbReference type="ARBA" id="ARBA00023125"/>
    </source>
</evidence>
<dbReference type="InterPro" id="IPR001789">
    <property type="entry name" value="Sig_transdc_resp-reg_receiver"/>
</dbReference>
<evidence type="ECO:0000256" key="1">
    <source>
        <dbReference type="ARBA" id="ARBA00022553"/>
    </source>
</evidence>
<evidence type="ECO:0000313" key="10">
    <source>
        <dbReference type="EMBL" id="AEC01651.1"/>
    </source>
</evidence>
<feature type="DNA-binding region" description="OmpR/PhoB-type" evidence="7">
    <location>
        <begin position="151"/>
        <end position="248"/>
    </location>
</feature>
<evidence type="ECO:0000256" key="6">
    <source>
        <dbReference type="PROSITE-ProRule" id="PRU00169"/>
    </source>
</evidence>
<dbReference type="CDD" id="cd00383">
    <property type="entry name" value="trans_reg_C"/>
    <property type="match status" value="1"/>
</dbReference>
<reference evidence="11" key="1">
    <citation type="submission" date="2011-04" db="EMBL/GenBank/DDBJ databases">
        <title>The complete genome of Spirochaeta coccoides DSM 17374.</title>
        <authorList>
            <person name="Lucas S."/>
            <person name="Copeland A."/>
            <person name="Lapidus A."/>
            <person name="Bruce D."/>
            <person name="Goodwin L."/>
            <person name="Pitluck S."/>
            <person name="Peters L."/>
            <person name="Kyrpides N."/>
            <person name="Mavromatis K."/>
            <person name="Pagani I."/>
            <person name="Ivanova N."/>
            <person name="Ovchinnikova G."/>
            <person name="Lu M."/>
            <person name="Detter J.C."/>
            <person name="Tapia R."/>
            <person name="Han C."/>
            <person name="Land M."/>
            <person name="Hauser L."/>
            <person name="Markowitz V."/>
            <person name="Cheng J.-F."/>
            <person name="Hugenholtz P."/>
            <person name="Woyke T."/>
            <person name="Wu D."/>
            <person name="Spring S."/>
            <person name="Schroeder M."/>
            <person name="Brambilla E."/>
            <person name="Klenk H.-P."/>
            <person name="Eisen J.A."/>
        </authorList>
    </citation>
    <scope>NUCLEOTIDE SEQUENCE [LARGE SCALE GENOMIC DNA]</scope>
    <source>
        <strain evidence="11">ATCC BAA-1237 / DSM 17374 / SPN1</strain>
    </source>
</reference>
<proteinExistence type="predicted"/>
<dbReference type="PROSITE" id="PS50110">
    <property type="entry name" value="RESPONSE_REGULATORY"/>
    <property type="match status" value="1"/>
</dbReference>
<feature type="modified residue" description="4-aspartylphosphate" evidence="6">
    <location>
        <position position="66"/>
    </location>
</feature>
<dbReference type="eggNOG" id="COG0745">
    <property type="taxonomic scope" value="Bacteria"/>
</dbReference>
<organism evidence="10 11">
    <name type="scientific">Parasphaerochaeta coccoides (strain ATCC BAA-1237 / DSM 17374 / SPN1)</name>
    <name type="common">Sphaerochaeta coccoides</name>
    <dbReference type="NCBI Taxonomy" id="760011"/>
    <lineage>
        <taxon>Bacteria</taxon>
        <taxon>Pseudomonadati</taxon>
        <taxon>Spirochaetota</taxon>
        <taxon>Spirochaetia</taxon>
        <taxon>Spirochaetales</taxon>
        <taxon>Sphaerochaetaceae</taxon>
        <taxon>Parasphaerochaeta</taxon>
    </lineage>
</organism>
<dbReference type="AlphaFoldDB" id="F4GIE3"/>
<dbReference type="HOGENOM" id="CLU_000445_30_4_12"/>
<keyword evidence="4 7" id="KW-0238">DNA-binding</keyword>
<dbReference type="RefSeq" id="WP_013739047.1">
    <property type="nucleotide sequence ID" value="NC_015436.1"/>
</dbReference>
<dbReference type="Pfam" id="PF00486">
    <property type="entry name" value="Trans_reg_C"/>
    <property type="match status" value="1"/>
</dbReference>
<dbReference type="EMBL" id="CP002659">
    <property type="protein sequence ID" value="AEC01651.1"/>
    <property type="molecule type" value="Genomic_DNA"/>
</dbReference>
<reference evidence="10 11" key="2">
    <citation type="journal article" date="2012" name="Stand. Genomic Sci.">
        <title>Complete genome sequence of the termite hindgut bacterium Spirochaeta coccoides type strain (SPN1(T)), reclassification in the genus Sphaerochaeta as Sphaerochaeta coccoides comb. nov. and emendations of the family Spirochaetaceae and the genus Sphaerochaeta.</title>
        <authorList>
            <person name="Abt B."/>
            <person name="Han C."/>
            <person name="Scheuner C."/>
            <person name="Lu M."/>
            <person name="Lapidus A."/>
            <person name="Nolan M."/>
            <person name="Lucas S."/>
            <person name="Hammon N."/>
            <person name="Deshpande S."/>
            <person name="Cheng J.F."/>
            <person name="Tapia R."/>
            <person name="Goodwin L.A."/>
            <person name="Pitluck S."/>
            <person name="Liolios K."/>
            <person name="Pagani I."/>
            <person name="Ivanova N."/>
            <person name="Mavromatis K."/>
            <person name="Mikhailova N."/>
            <person name="Huntemann M."/>
            <person name="Pati A."/>
            <person name="Chen A."/>
            <person name="Palaniappan K."/>
            <person name="Land M."/>
            <person name="Hauser L."/>
            <person name="Brambilla E.M."/>
            <person name="Rohde M."/>
            <person name="Spring S."/>
            <person name="Gronow S."/>
            <person name="Goker M."/>
            <person name="Woyke T."/>
            <person name="Bristow J."/>
            <person name="Eisen J.A."/>
            <person name="Markowitz V."/>
            <person name="Hugenholtz P."/>
            <person name="Kyrpides N.C."/>
            <person name="Klenk H.P."/>
            <person name="Detter J.C."/>
        </authorList>
    </citation>
    <scope>NUCLEOTIDE SEQUENCE [LARGE SCALE GENOMIC DNA]</scope>
    <source>
        <strain evidence="11">ATCC BAA-1237 / DSM 17374 / SPN1</strain>
    </source>
</reference>
<dbReference type="InterPro" id="IPR001867">
    <property type="entry name" value="OmpR/PhoB-type_DNA-bd"/>
</dbReference>
<evidence type="ECO:0000259" key="8">
    <source>
        <dbReference type="PROSITE" id="PS50110"/>
    </source>
</evidence>
<dbReference type="GO" id="GO:0006355">
    <property type="term" value="P:regulation of DNA-templated transcription"/>
    <property type="evidence" value="ECO:0007669"/>
    <property type="project" value="InterPro"/>
</dbReference>
<evidence type="ECO:0000256" key="5">
    <source>
        <dbReference type="ARBA" id="ARBA00023163"/>
    </source>
</evidence>
<dbReference type="PANTHER" id="PTHR48111:SF21">
    <property type="entry name" value="DNA-BINDING DUAL MASTER TRANSCRIPTIONAL REGULATOR RPAA"/>
    <property type="match status" value="1"/>
</dbReference>
<dbReference type="InterPro" id="IPR011006">
    <property type="entry name" value="CheY-like_superfamily"/>
</dbReference>
<keyword evidence="11" id="KW-1185">Reference proteome</keyword>
<dbReference type="GO" id="GO:0000156">
    <property type="term" value="F:phosphorelay response regulator activity"/>
    <property type="evidence" value="ECO:0007669"/>
    <property type="project" value="TreeGrafter"/>
</dbReference>
<feature type="domain" description="Response regulatory" evidence="8">
    <location>
        <begin position="17"/>
        <end position="133"/>
    </location>
</feature>
<dbReference type="PANTHER" id="PTHR48111">
    <property type="entry name" value="REGULATOR OF RPOS"/>
    <property type="match status" value="1"/>
</dbReference>
<dbReference type="Pfam" id="PF00072">
    <property type="entry name" value="Response_reg"/>
    <property type="match status" value="1"/>
</dbReference>
<dbReference type="InterPro" id="IPR036388">
    <property type="entry name" value="WH-like_DNA-bd_sf"/>
</dbReference>
<evidence type="ECO:0000256" key="3">
    <source>
        <dbReference type="ARBA" id="ARBA00023015"/>
    </source>
</evidence>
<keyword evidence="2" id="KW-0902">Two-component regulatory system</keyword>
<dbReference type="GO" id="GO:0000976">
    <property type="term" value="F:transcription cis-regulatory region binding"/>
    <property type="evidence" value="ECO:0007669"/>
    <property type="project" value="TreeGrafter"/>
</dbReference>
<keyword evidence="1 6" id="KW-0597">Phosphoprotein</keyword>
<dbReference type="Proteomes" id="UP000007939">
    <property type="component" value="Chromosome"/>
</dbReference>
<dbReference type="Gene3D" id="3.40.50.2300">
    <property type="match status" value="1"/>
</dbReference>
<evidence type="ECO:0000256" key="7">
    <source>
        <dbReference type="PROSITE-ProRule" id="PRU01091"/>
    </source>
</evidence>